<dbReference type="KEGG" id="och:CES85_4538"/>
<dbReference type="EMBL" id="CP022603">
    <property type="protein sequence ID" value="ASV83755.1"/>
    <property type="molecule type" value="Genomic_DNA"/>
</dbReference>
<organism evidence="1 2">
    <name type="scientific">Ochrobactrum quorumnocens</name>
    <dbReference type="NCBI Taxonomy" id="271865"/>
    <lineage>
        <taxon>Bacteria</taxon>
        <taxon>Pseudomonadati</taxon>
        <taxon>Pseudomonadota</taxon>
        <taxon>Alphaproteobacteria</taxon>
        <taxon>Hyphomicrobiales</taxon>
        <taxon>Brucellaceae</taxon>
        <taxon>Brucella/Ochrobactrum group</taxon>
        <taxon>Ochrobactrum</taxon>
    </lineage>
</organism>
<sequence length="38" mass="4308">MVFINSNVNAFLVSLRVTPTKQDAFTLRYSHITRQPAA</sequence>
<dbReference type="AlphaFoldDB" id="A0A248UAJ2"/>
<protein>
    <submittedName>
        <fullName evidence="1">Uncharacterized protein</fullName>
    </submittedName>
</protein>
<reference evidence="1 2" key="1">
    <citation type="submission" date="2017-07" db="EMBL/GenBank/DDBJ databases">
        <title>Phylogenetic study on the rhizospheric bacterium Ochrobactrum sp. A44.</title>
        <authorList>
            <person name="Krzyzanowska D.M."/>
            <person name="Ossowicki A."/>
            <person name="Rajewska M."/>
            <person name="Maciag T."/>
            <person name="Kaczynski Z."/>
            <person name="Czerwicka M."/>
            <person name="Jafra S."/>
        </authorList>
    </citation>
    <scope>NUCLEOTIDE SEQUENCE [LARGE SCALE GENOMIC DNA]</scope>
    <source>
        <strain evidence="1 2">A44</strain>
    </source>
</reference>
<name>A0A248UAJ2_9HYPH</name>
<gene>
    <name evidence="1" type="ORF">CES85_4538</name>
</gene>
<dbReference type="Proteomes" id="UP000215256">
    <property type="component" value="Chromosome 2"/>
</dbReference>
<accession>A0A248UAJ2</accession>
<proteinExistence type="predicted"/>
<evidence type="ECO:0000313" key="2">
    <source>
        <dbReference type="Proteomes" id="UP000215256"/>
    </source>
</evidence>
<evidence type="ECO:0000313" key="1">
    <source>
        <dbReference type="EMBL" id="ASV83755.1"/>
    </source>
</evidence>